<name>A0A0C9VLC0_SPHS4</name>
<gene>
    <name evidence="2" type="ORF">M422DRAFT_258997</name>
</gene>
<feature type="compositionally biased region" description="Low complexity" evidence="1">
    <location>
        <begin position="106"/>
        <end position="135"/>
    </location>
</feature>
<feature type="compositionally biased region" description="Polar residues" evidence="1">
    <location>
        <begin position="83"/>
        <end position="105"/>
    </location>
</feature>
<organism evidence="2 3">
    <name type="scientific">Sphaerobolus stellatus (strain SS14)</name>
    <dbReference type="NCBI Taxonomy" id="990650"/>
    <lineage>
        <taxon>Eukaryota</taxon>
        <taxon>Fungi</taxon>
        <taxon>Dikarya</taxon>
        <taxon>Basidiomycota</taxon>
        <taxon>Agaricomycotina</taxon>
        <taxon>Agaricomycetes</taxon>
        <taxon>Phallomycetidae</taxon>
        <taxon>Geastrales</taxon>
        <taxon>Sphaerobolaceae</taxon>
        <taxon>Sphaerobolus</taxon>
    </lineage>
</organism>
<evidence type="ECO:0000313" key="3">
    <source>
        <dbReference type="Proteomes" id="UP000054279"/>
    </source>
</evidence>
<dbReference type="HOGENOM" id="CLU_994568_0_0_1"/>
<reference evidence="2 3" key="1">
    <citation type="submission" date="2014-06" db="EMBL/GenBank/DDBJ databases">
        <title>Evolutionary Origins and Diversification of the Mycorrhizal Mutualists.</title>
        <authorList>
            <consortium name="DOE Joint Genome Institute"/>
            <consortium name="Mycorrhizal Genomics Consortium"/>
            <person name="Kohler A."/>
            <person name="Kuo A."/>
            <person name="Nagy L.G."/>
            <person name="Floudas D."/>
            <person name="Copeland A."/>
            <person name="Barry K.W."/>
            <person name="Cichocki N."/>
            <person name="Veneault-Fourrey C."/>
            <person name="LaButti K."/>
            <person name="Lindquist E.A."/>
            <person name="Lipzen A."/>
            <person name="Lundell T."/>
            <person name="Morin E."/>
            <person name="Murat C."/>
            <person name="Riley R."/>
            <person name="Ohm R."/>
            <person name="Sun H."/>
            <person name="Tunlid A."/>
            <person name="Henrissat B."/>
            <person name="Grigoriev I.V."/>
            <person name="Hibbett D.S."/>
            <person name="Martin F."/>
        </authorList>
    </citation>
    <scope>NUCLEOTIDE SEQUENCE [LARGE SCALE GENOMIC DNA]</scope>
    <source>
        <strain evidence="2 3">SS14</strain>
    </source>
</reference>
<sequence length="280" mass="29348">MRSRFAAAGRSRRRIRSSTVRAMKCDCERWCERIAEEGSGIDEPAKFGSLGGRSRTASSSSSTSQTSTIPSTIPLPLSAAASVRTSPSLASMASTNNNTQSQTPLSSSRVSSRRMPSVGSISQVQAQAQSQSVTPGLPPTPAIPIIAPRAIPTPTFPPVSYLPPSLCIIDTVPVVSPISAIPSSSPMVPGMPSTPPVISAAPPPASLALPIYGMPISAIPKARRSSEVESSLNAPVPPALRATVPDVKALLAVSKKIRHALTDVRELREEVLERFLKGVD</sequence>
<evidence type="ECO:0000256" key="1">
    <source>
        <dbReference type="SAM" id="MobiDB-lite"/>
    </source>
</evidence>
<proteinExistence type="predicted"/>
<dbReference type="EMBL" id="KN837161">
    <property type="protein sequence ID" value="KIJ38346.1"/>
    <property type="molecule type" value="Genomic_DNA"/>
</dbReference>
<keyword evidence="3" id="KW-1185">Reference proteome</keyword>
<protein>
    <submittedName>
        <fullName evidence="2">Unplaced genomic scaffold SPHSTscaffold_86, whole genome shotgun sequence</fullName>
    </submittedName>
</protein>
<feature type="region of interest" description="Disordered" evidence="1">
    <location>
        <begin position="41"/>
        <end position="139"/>
    </location>
</feature>
<dbReference type="AlphaFoldDB" id="A0A0C9VLC0"/>
<dbReference type="Proteomes" id="UP000054279">
    <property type="component" value="Unassembled WGS sequence"/>
</dbReference>
<feature type="compositionally biased region" description="Low complexity" evidence="1">
    <location>
        <begin position="52"/>
        <end position="78"/>
    </location>
</feature>
<evidence type="ECO:0000313" key="2">
    <source>
        <dbReference type="EMBL" id="KIJ38346.1"/>
    </source>
</evidence>
<accession>A0A0C9VLC0</accession>